<dbReference type="AlphaFoldDB" id="A0AB37LZM7"/>
<dbReference type="Pfam" id="PF07715">
    <property type="entry name" value="Plug"/>
    <property type="match status" value="1"/>
</dbReference>
<dbReference type="GO" id="GO:0009279">
    <property type="term" value="C:cell outer membrane"/>
    <property type="evidence" value="ECO:0007669"/>
    <property type="project" value="UniProtKB-SubCell"/>
</dbReference>
<dbReference type="PANTHER" id="PTHR40980">
    <property type="entry name" value="PLUG DOMAIN-CONTAINING PROTEIN"/>
    <property type="match status" value="1"/>
</dbReference>
<dbReference type="Proteomes" id="UP000261088">
    <property type="component" value="Unassembled WGS sequence"/>
</dbReference>
<keyword evidence="4" id="KW-0732">Signal</keyword>
<comment type="subcellular location">
    <subcellularLocation>
        <location evidence="1">Cell outer membrane</location>
    </subcellularLocation>
</comment>
<gene>
    <name evidence="7" type="ORF">DXB61_03300</name>
</gene>
<dbReference type="InterPro" id="IPR013784">
    <property type="entry name" value="Carb-bd-like_fold"/>
</dbReference>
<dbReference type="InterPro" id="IPR012910">
    <property type="entry name" value="Plug_dom"/>
</dbReference>
<dbReference type="InterPro" id="IPR037066">
    <property type="entry name" value="Plug_dom_sf"/>
</dbReference>
<sequence>MIRKLITLLLITIIHSSVHLAFAQEYTPASATTESTGDYSVRGKVVDADGEPEIYATYRIYLMNDTTKTVCIGTTDVDGNFATQLPNTGDYILYISAIGKDTIKRPFSVDTSNPIAELGILGSKISNTQLDEIVVVAQKPLISKDIDRIGYDVQADESSKTNTVIEMLRKVPMVAVDGENQITVNGSSNFKIFKNGRPSNSYTNNAKDILAGIPASMVKRIEVITEPGAKYDAEGIGAIINIVMIDIPAVKGVMGTATVGGDTNGRLSPSLWLASQINKVTFSVNGGFVNLNEKSMTIDFDENSHYVESRNTFHSKSNRKAHGYMGYFGGEASYELDPYNLFTAEFNGFIYGLKPSVTSLADMKNPNNSTLYSYTQSNIPGTCRNKYFSLEGGLNYQHNTHRQGEIIGAGYLVSTKHSNDDDGQQYSELYNFPLPYTETISNTTTDFIEHTFQFDYTRPIGNIHTIEVGSKYILRNNSSNGMRDYVDYKIDNTDFSHITNIGALYAQYGARVKAWSFRAGIRYEYSNLKAKFHDGSAEDFSSDFNDIVPSAGILWQASAASNFSLNFSSRINRPGIEYLNPEVTVTPTTLSYGNPDLSSVRNNSMKFTYMLMKQKVVFNATAGFDWADNGIVAINYVDKDGIIRNTFGNVGEVRKFSLSSFVQWSPGTKTRLMLNATVSYDRYRQSGMSLGRWKNTVYANITQKLPWKLSGELMIMHMNMGSSSVYSYTEVPLKYSIVANATLRRSFLKEDRLTVSLNFLSPIGGSGMKINTHIVNGGYTGISSIYQHNVRMLKLSVAYRFGSLKSSVKKTAKTIENDDMIGGKSADTGSGIGM</sequence>
<reference evidence="7 8" key="1">
    <citation type="submission" date="2018-08" db="EMBL/GenBank/DDBJ databases">
        <title>A genome reference for cultivated species of the human gut microbiota.</title>
        <authorList>
            <person name="Zou Y."/>
            <person name="Xue W."/>
            <person name="Luo G."/>
        </authorList>
    </citation>
    <scope>NUCLEOTIDE SEQUENCE [LARGE SCALE GENOMIC DNA]</scope>
    <source>
        <strain evidence="7 8">OM05-11AA</strain>
    </source>
</reference>
<dbReference type="Gene3D" id="2.170.130.10">
    <property type="entry name" value="TonB-dependent receptor, plug domain"/>
    <property type="match status" value="1"/>
</dbReference>
<evidence type="ECO:0000256" key="3">
    <source>
        <dbReference type="ARBA" id="ARBA00023237"/>
    </source>
</evidence>
<dbReference type="SUPFAM" id="SSF49452">
    <property type="entry name" value="Starch-binding domain-like"/>
    <property type="match status" value="1"/>
</dbReference>
<accession>A0AB37LZM7</accession>
<dbReference type="InterPro" id="IPR036942">
    <property type="entry name" value="Beta-barrel_TonB_sf"/>
</dbReference>
<evidence type="ECO:0000313" key="8">
    <source>
        <dbReference type="Proteomes" id="UP000261088"/>
    </source>
</evidence>
<organism evidence="7 8">
    <name type="scientific">Parabacteroides merdae</name>
    <dbReference type="NCBI Taxonomy" id="46503"/>
    <lineage>
        <taxon>Bacteria</taxon>
        <taxon>Pseudomonadati</taxon>
        <taxon>Bacteroidota</taxon>
        <taxon>Bacteroidia</taxon>
        <taxon>Bacteroidales</taxon>
        <taxon>Tannerellaceae</taxon>
        <taxon>Parabacteroides</taxon>
    </lineage>
</organism>
<evidence type="ECO:0000259" key="5">
    <source>
        <dbReference type="Pfam" id="PF07715"/>
    </source>
</evidence>
<keyword evidence="2" id="KW-0472">Membrane</keyword>
<evidence type="ECO:0000256" key="4">
    <source>
        <dbReference type="SAM" id="SignalP"/>
    </source>
</evidence>
<protein>
    <recommendedName>
        <fullName evidence="9">TonB-dependent receptor</fullName>
    </recommendedName>
</protein>
<evidence type="ECO:0000256" key="2">
    <source>
        <dbReference type="ARBA" id="ARBA00023136"/>
    </source>
</evidence>
<comment type="caution">
    <text evidence="7">The sequence shown here is derived from an EMBL/GenBank/DDBJ whole genome shotgun (WGS) entry which is preliminary data.</text>
</comment>
<name>A0AB37LZM7_9BACT</name>
<evidence type="ECO:0008006" key="9">
    <source>
        <dbReference type="Google" id="ProtNLM"/>
    </source>
</evidence>
<dbReference type="Pfam" id="PF14905">
    <property type="entry name" value="OMP_b-brl_3"/>
    <property type="match status" value="1"/>
</dbReference>
<dbReference type="PANTHER" id="PTHR40980:SF4">
    <property type="entry name" value="TONB-DEPENDENT RECEPTOR-LIKE BETA-BARREL DOMAIN-CONTAINING PROTEIN"/>
    <property type="match status" value="1"/>
</dbReference>
<evidence type="ECO:0000259" key="6">
    <source>
        <dbReference type="Pfam" id="PF14905"/>
    </source>
</evidence>
<feature type="domain" description="TonB-dependent receptor plug" evidence="5">
    <location>
        <begin position="156"/>
        <end position="238"/>
    </location>
</feature>
<evidence type="ECO:0000256" key="1">
    <source>
        <dbReference type="ARBA" id="ARBA00004442"/>
    </source>
</evidence>
<dbReference type="InterPro" id="IPR041700">
    <property type="entry name" value="OMP_b-brl_3"/>
</dbReference>
<evidence type="ECO:0000313" key="7">
    <source>
        <dbReference type="EMBL" id="RGN53905.1"/>
    </source>
</evidence>
<dbReference type="RefSeq" id="WP_122121435.1">
    <property type="nucleotide sequence ID" value="NZ_JBCHGO010000013.1"/>
</dbReference>
<dbReference type="GO" id="GO:0030246">
    <property type="term" value="F:carbohydrate binding"/>
    <property type="evidence" value="ECO:0007669"/>
    <property type="project" value="InterPro"/>
</dbReference>
<feature type="domain" description="Outer membrane protein beta-barrel" evidence="6">
    <location>
        <begin position="402"/>
        <end position="799"/>
    </location>
</feature>
<dbReference type="SUPFAM" id="SSF56935">
    <property type="entry name" value="Porins"/>
    <property type="match status" value="1"/>
</dbReference>
<dbReference type="EMBL" id="QSUP01000002">
    <property type="protein sequence ID" value="RGN53905.1"/>
    <property type="molecule type" value="Genomic_DNA"/>
</dbReference>
<proteinExistence type="predicted"/>
<feature type="signal peptide" evidence="4">
    <location>
        <begin position="1"/>
        <end position="23"/>
    </location>
</feature>
<keyword evidence="3" id="KW-0998">Cell outer membrane</keyword>
<feature type="chain" id="PRO_5044207814" description="TonB-dependent receptor" evidence="4">
    <location>
        <begin position="24"/>
        <end position="834"/>
    </location>
</feature>
<dbReference type="Gene3D" id="2.40.170.20">
    <property type="entry name" value="TonB-dependent receptor, beta-barrel domain"/>
    <property type="match status" value="1"/>
</dbReference>